<gene>
    <name evidence="12" type="primary">galM2</name>
    <name evidence="12" type="ORF">GCM10011482_11870</name>
</gene>
<comment type="catalytic activity">
    <reaction evidence="1 8">
        <text>alpha-D-glucose = beta-D-glucose</text>
        <dbReference type="Rhea" id="RHEA:10264"/>
        <dbReference type="ChEBI" id="CHEBI:15903"/>
        <dbReference type="ChEBI" id="CHEBI:17925"/>
        <dbReference type="EC" id="5.1.3.3"/>
    </reaction>
</comment>
<evidence type="ECO:0000256" key="4">
    <source>
        <dbReference type="ARBA" id="ARBA00013185"/>
    </source>
</evidence>
<evidence type="ECO:0000256" key="8">
    <source>
        <dbReference type="PIRNR" id="PIRNR005096"/>
    </source>
</evidence>
<dbReference type="InterPro" id="IPR008183">
    <property type="entry name" value="Aldose_1/G6P_1-epimerase"/>
</dbReference>
<comment type="similarity">
    <text evidence="3 8">Belongs to the aldose epimerase family.</text>
</comment>
<dbReference type="PANTHER" id="PTHR10091">
    <property type="entry name" value="ALDOSE-1-EPIMERASE"/>
    <property type="match status" value="1"/>
</dbReference>
<dbReference type="InterPro" id="IPR018052">
    <property type="entry name" value="Ald1_epimerase_CS"/>
</dbReference>
<evidence type="ECO:0000256" key="3">
    <source>
        <dbReference type="ARBA" id="ARBA00006206"/>
    </source>
</evidence>
<comment type="pathway">
    <text evidence="2 8">Carbohydrate metabolism; hexose metabolism.</text>
</comment>
<organism evidence="12 13">
    <name type="scientific">Enterococcus alcedinis</name>
    <dbReference type="NCBI Taxonomy" id="1274384"/>
    <lineage>
        <taxon>Bacteria</taxon>
        <taxon>Bacillati</taxon>
        <taxon>Bacillota</taxon>
        <taxon>Bacilli</taxon>
        <taxon>Lactobacillales</taxon>
        <taxon>Enterococcaceae</taxon>
        <taxon>Enterococcus</taxon>
    </lineage>
</organism>
<protein>
    <recommendedName>
        <fullName evidence="5 8">Aldose 1-epimerase</fullName>
        <ecNumber evidence="4 8">5.1.3.3</ecNumber>
    </recommendedName>
</protein>
<keyword evidence="6 8" id="KW-0413">Isomerase</keyword>
<dbReference type="GO" id="GO:0005737">
    <property type="term" value="C:cytoplasm"/>
    <property type="evidence" value="ECO:0007669"/>
    <property type="project" value="TreeGrafter"/>
</dbReference>
<dbReference type="InterPro" id="IPR011013">
    <property type="entry name" value="Gal_mutarotase_sf_dom"/>
</dbReference>
<reference evidence="12" key="1">
    <citation type="journal article" date="2014" name="Int. J. Syst. Evol. Microbiol.">
        <title>Complete genome sequence of Corynebacterium casei LMG S-19264T (=DSM 44701T), isolated from a smear-ripened cheese.</title>
        <authorList>
            <consortium name="US DOE Joint Genome Institute (JGI-PGF)"/>
            <person name="Walter F."/>
            <person name="Albersmeier A."/>
            <person name="Kalinowski J."/>
            <person name="Ruckert C."/>
        </authorList>
    </citation>
    <scope>NUCLEOTIDE SEQUENCE</scope>
    <source>
        <strain evidence="12">CCM 8433</strain>
    </source>
</reference>
<feature type="active site" description="Proton acceptor" evidence="9">
    <location>
        <position position="312"/>
    </location>
</feature>
<evidence type="ECO:0000256" key="2">
    <source>
        <dbReference type="ARBA" id="ARBA00005028"/>
    </source>
</evidence>
<feature type="binding site" evidence="10">
    <location>
        <position position="249"/>
    </location>
    <ligand>
        <name>beta-D-galactose</name>
        <dbReference type="ChEBI" id="CHEBI:27667"/>
    </ligand>
</feature>
<dbReference type="PANTHER" id="PTHR10091:SF0">
    <property type="entry name" value="GALACTOSE MUTAROTASE"/>
    <property type="match status" value="1"/>
</dbReference>
<dbReference type="GO" id="GO:0030246">
    <property type="term" value="F:carbohydrate binding"/>
    <property type="evidence" value="ECO:0007669"/>
    <property type="project" value="InterPro"/>
</dbReference>
<accession>A0A917JET2</accession>
<evidence type="ECO:0000256" key="10">
    <source>
        <dbReference type="PIRSR" id="PIRSR005096-2"/>
    </source>
</evidence>
<feature type="binding site" evidence="11">
    <location>
        <begin position="175"/>
        <end position="177"/>
    </location>
    <ligand>
        <name>beta-D-galactose</name>
        <dbReference type="ChEBI" id="CHEBI:27667"/>
    </ligand>
</feature>
<dbReference type="PIRSF" id="PIRSF005096">
    <property type="entry name" value="GALM"/>
    <property type="match status" value="1"/>
</dbReference>
<reference evidence="12" key="2">
    <citation type="submission" date="2020-09" db="EMBL/GenBank/DDBJ databases">
        <authorList>
            <person name="Sun Q."/>
            <person name="Sedlacek I."/>
        </authorList>
    </citation>
    <scope>NUCLEOTIDE SEQUENCE</scope>
    <source>
        <strain evidence="12">CCM 8433</strain>
    </source>
</reference>
<proteinExistence type="inferred from homology"/>
<evidence type="ECO:0000313" key="12">
    <source>
        <dbReference type="EMBL" id="GGI65533.1"/>
    </source>
</evidence>
<evidence type="ECO:0000256" key="1">
    <source>
        <dbReference type="ARBA" id="ARBA00001614"/>
    </source>
</evidence>
<dbReference type="InterPro" id="IPR015443">
    <property type="entry name" value="Aldose_1-epimerase"/>
</dbReference>
<evidence type="ECO:0000256" key="5">
    <source>
        <dbReference type="ARBA" id="ARBA00014165"/>
    </source>
</evidence>
<dbReference type="GO" id="GO:0004034">
    <property type="term" value="F:aldose 1-epimerase activity"/>
    <property type="evidence" value="ECO:0007669"/>
    <property type="project" value="UniProtKB-EC"/>
</dbReference>
<feature type="active site" description="Proton donor" evidence="9">
    <location>
        <position position="175"/>
    </location>
</feature>
<evidence type="ECO:0000256" key="7">
    <source>
        <dbReference type="ARBA" id="ARBA00023277"/>
    </source>
</evidence>
<sequence length="346" mass="38341">MKMDVAAFGEKGEKLISLTNKNNVTLGLSNHGARIVNLIADFGTEQRNLVLGFESAKEYDEIDSYLGASIGRVAGRISGAKFELDGKEFQLEKNDGENNLHGGVNSFDRKIWDYEMIEGDEQASVVFSIDSPHMENGFPGNLKQKLTYTLTDSNQVKIDYWAQTDERTLYNPTNHVYFNLNPKITETVANHRLYLDSDFFGSLTEDVLPTGEKVASAGTPFDFNDKEGRLLADGFTSDYAQNKLVNGFDHPFVFNDSPFESIKGTLFGPDGKVKINLYTDQPSVVVYTTNQLNAPVSMRGSTQVQHGGITLETQGLPDAINHEGFGNIILDPASDYQSTTIFELIF</sequence>
<dbReference type="Pfam" id="PF01263">
    <property type="entry name" value="Aldose_epim"/>
    <property type="match status" value="1"/>
</dbReference>
<dbReference type="Gene3D" id="2.70.98.10">
    <property type="match status" value="1"/>
</dbReference>
<dbReference type="EC" id="5.1.3.3" evidence="4 8"/>
<dbReference type="RefSeq" id="WP_379958359.1">
    <property type="nucleotide sequence ID" value="NZ_JBHSZJ010000001.1"/>
</dbReference>
<dbReference type="SUPFAM" id="SSF74650">
    <property type="entry name" value="Galactose mutarotase-like"/>
    <property type="match status" value="1"/>
</dbReference>
<dbReference type="NCBIfam" id="NF008277">
    <property type="entry name" value="PRK11055.1"/>
    <property type="match status" value="1"/>
</dbReference>
<dbReference type="Proteomes" id="UP000622610">
    <property type="component" value="Unassembled WGS sequence"/>
</dbReference>
<dbReference type="EMBL" id="BMDT01000004">
    <property type="protein sequence ID" value="GGI65533.1"/>
    <property type="molecule type" value="Genomic_DNA"/>
</dbReference>
<evidence type="ECO:0000256" key="6">
    <source>
        <dbReference type="ARBA" id="ARBA00023235"/>
    </source>
</evidence>
<comment type="caution">
    <text evidence="12">The sequence shown here is derived from an EMBL/GenBank/DDBJ whole genome shotgun (WGS) entry which is preliminary data.</text>
</comment>
<dbReference type="GO" id="GO:0006006">
    <property type="term" value="P:glucose metabolic process"/>
    <property type="evidence" value="ECO:0007669"/>
    <property type="project" value="TreeGrafter"/>
</dbReference>
<keyword evidence="13" id="KW-1185">Reference proteome</keyword>
<dbReference type="GO" id="GO:0033499">
    <property type="term" value="P:galactose catabolic process via UDP-galactose, Leloir pathway"/>
    <property type="evidence" value="ECO:0007669"/>
    <property type="project" value="TreeGrafter"/>
</dbReference>
<dbReference type="InterPro" id="IPR014718">
    <property type="entry name" value="GH-type_carb-bd"/>
</dbReference>
<evidence type="ECO:0000256" key="11">
    <source>
        <dbReference type="PIRSR" id="PIRSR005096-3"/>
    </source>
</evidence>
<dbReference type="PROSITE" id="PS00545">
    <property type="entry name" value="ALDOSE_1_EPIMERASE"/>
    <property type="match status" value="1"/>
</dbReference>
<name>A0A917JET2_9ENTE</name>
<dbReference type="AlphaFoldDB" id="A0A917JET2"/>
<evidence type="ECO:0000313" key="13">
    <source>
        <dbReference type="Proteomes" id="UP000622610"/>
    </source>
</evidence>
<keyword evidence="7 8" id="KW-0119">Carbohydrate metabolism</keyword>
<dbReference type="InterPro" id="IPR047215">
    <property type="entry name" value="Galactose_mutarotase-like"/>
</dbReference>
<dbReference type="CDD" id="cd09019">
    <property type="entry name" value="galactose_mutarotase_like"/>
    <property type="match status" value="1"/>
</dbReference>
<evidence type="ECO:0000256" key="9">
    <source>
        <dbReference type="PIRSR" id="PIRSR005096-1"/>
    </source>
</evidence>